<dbReference type="AlphaFoldDB" id="A0AAD6UZC4"/>
<dbReference type="Proteomes" id="UP001219525">
    <property type="component" value="Unassembled WGS sequence"/>
</dbReference>
<reference evidence="1" key="1">
    <citation type="submission" date="2023-03" db="EMBL/GenBank/DDBJ databases">
        <title>Massive genome expansion in bonnet fungi (Mycena s.s.) driven by repeated elements and novel gene families across ecological guilds.</title>
        <authorList>
            <consortium name="Lawrence Berkeley National Laboratory"/>
            <person name="Harder C.B."/>
            <person name="Miyauchi S."/>
            <person name="Viragh M."/>
            <person name="Kuo A."/>
            <person name="Thoen E."/>
            <person name="Andreopoulos B."/>
            <person name="Lu D."/>
            <person name="Skrede I."/>
            <person name="Drula E."/>
            <person name="Henrissat B."/>
            <person name="Morin E."/>
            <person name="Kohler A."/>
            <person name="Barry K."/>
            <person name="LaButti K."/>
            <person name="Morin E."/>
            <person name="Salamov A."/>
            <person name="Lipzen A."/>
            <person name="Mereny Z."/>
            <person name="Hegedus B."/>
            <person name="Baldrian P."/>
            <person name="Stursova M."/>
            <person name="Weitz H."/>
            <person name="Taylor A."/>
            <person name="Grigoriev I.V."/>
            <person name="Nagy L.G."/>
            <person name="Martin F."/>
            <person name="Kauserud H."/>
        </authorList>
    </citation>
    <scope>NUCLEOTIDE SEQUENCE</scope>
    <source>
        <strain evidence="1">9144</strain>
    </source>
</reference>
<sequence>WGKISFLGGGDKIWGAEVVNISEGNMTRDASFIKYSCEVDLNARHRNRPVVLQRRVAYGQLLRVVEFFVDLPVVSANGKITQKPRDVLLAVIRPVKPTEQNTLRMPYYQDGKFAPLEVVDVSCLVARVPDHGPGPRKWALCAPRPNTNYIPIGYIMW</sequence>
<evidence type="ECO:0000313" key="2">
    <source>
        <dbReference type="Proteomes" id="UP001219525"/>
    </source>
</evidence>
<comment type="caution">
    <text evidence="1">The sequence shown here is derived from an EMBL/GenBank/DDBJ whole genome shotgun (WGS) entry which is preliminary data.</text>
</comment>
<accession>A0AAD6UZC4</accession>
<name>A0AAD6UZC4_9AGAR</name>
<proteinExistence type="predicted"/>
<gene>
    <name evidence="1" type="ORF">GGX14DRAFT_374143</name>
</gene>
<protein>
    <submittedName>
        <fullName evidence="1">Uncharacterized protein</fullName>
    </submittedName>
</protein>
<feature type="non-terminal residue" evidence="1">
    <location>
        <position position="157"/>
    </location>
</feature>
<dbReference type="EMBL" id="JARJCW010000072">
    <property type="protein sequence ID" value="KAJ7198612.1"/>
    <property type="molecule type" value="Genomic_DNA"/>
</dbReference>
<organism evidence="1 2">
    <name type="scientific">Mycena pura</name>
    <dbReference type="NCBI Taxonomy" id="153505"/>
    <lineage>
        <taxon>Eukaryota</taxon>
        <taxon>Fungi</taxon>
        <taxon>Dikarya</taxon>
        <taxon>Basidiomycota</taxon>
        <taxon>Agaricomycotina</taxon>
        <taxon>Agaricomycetes</taxon>
        <taxon>Agaricomycetidae</taxon>
        <taxon>Agaricales</taxon>
        <taxon>Marasmiineae</taxon>
        <taxon>Mycenaceae</taxon>
        <taxon>Mycena</taxon>
    </lineage>
</organism>
<keyword evidence="2" id="KW-1185">Reference proteome</keyword>
<evidence type="ECO:0000313" key="1">
    <source>
        <dbReference type="EMBL" id="KAJ7198612.1"/>
    </source>
</evidence>